<accession>A0ABX9KGW0</accession>
<reference evidence="1 2" key="1">
    <citation type="submission" date="2018-08" db="EMBL/GenBank/DDBJ databases">
        <title>Draft genome sequence of Psychrilyobacter sp. strain SD5 isolated from Black Sea water.</title>
        <authorList>
            <person name="Yadav S."/>
            <person name="Villanueva L."/>
            <person name="Damste J.S.S."/>
        </authorList>
    </citation>
    <scope>NUCLEOTIDE SEQUENCE [LARGE SCALE GENOMIC DNA]</scope>
    <source>
        <strain evidence="1 2">SD5</strain>
    </source>
</reference>
<gene>
    <name evidence="1" type="ORF">DYH56_08310</name>
</gene>
<keyword evidence="2" id="KW-1185">Reference proteome</keyword>
<evidence type="ECO:0000313" key="1">
    <source>
        <dbReference type="EMBL" id="REI41208.1"/>
    </source>
</evidence>
<comment type="caution">
    <text evidence="1">The sequence shown here is derived from an EMBL/GenBank/DDBJ whole genome shotgun (WGS) entry which is preliminary data.</text>
</comment>
<sequence>MKKIITILFLMMGLVSYSGEAKLIIPRGTPLMIKTIDTIDGSRHNAGHKFSAILEGDVVIGNKVAIKSGSKVYGTVVESVQASRLVGSSKLSIKLTQVMVDNRLVYITTNQLNYIGKQGSGADTAGKTARAVAVGGLIDGSSGAKTGAKVGLGVSVLTKGGTIGIPSGTYLDFTFDQDVVL</sequence>
<evidence type="ECO:0008006" key="3">
    <source>
        <dbReference type="Google" id="ProtNLM"/>
    </source>
</evidence>
<proteinExistence type="predicted"/>
<evidence type="ECO:0000313" key="2">
    <source>
        <dbReference type="Proteomes" id="UP000263486"/>
    </source>
</evidence>
<protein>
    <recommendedName>
        <fullName evidence="3">DUF5666 domain-containing protein</fullName>
    </recommendedName>
</protein>
<dbReference type="EMBL" id="QUAJ01000012">
    <property type="protein sequence ID" value="REI41208.1"/>
    <property type="molecule type" value="Genomic_DNA"/>
</dbReference>
<dbReference type="RefSeq" id="WP_114642379.1">
    <property type="nucleotide sequence ID" value="NZ_JAACIO010000013.1"/>
</dbReference>
<dbReference type="Proteomes" id="UP000263486">
    <property type="component" value="Unassembled WGS sequence"/>
</dbReference>
<organism evidence="1 2">
    <name type="scientific">Psychrilyobacter piezotolerans</name>
    <dbReference type="NCBI Taxonomy" id="2293438"/>
    <lineage>
        <taxon>Bacteria</taxon>
        <taxon>Fusobacteriati</taxon>
        <taxon>Fusobacteriota</taxon>
        <taxon>Fusobacteriia</taxon>
        <taxon>Fusobacteriales</taxon>
        <taxon>Fusobacteriaceae</taxon>
        <taxon>Psychrilyobacter</taxon>
    </lineage>
</organism>
<name>A0ABX9KGW0_9FUSO</name>